<evidence type="ECO:0000256" key="3">
    <source>
        <dbReference type="SAM" id="MobiDB-lite"/>
    </source>
</evidence>
<feature type="region of interest" description="Disordered" evidence="3">
    <location>
        <begin position="1377"/>
        <end position="1434"/>
    </location>
</feature>
<dbReference type="PANTHER" id="PTHR23176:SF129">
    <property type="entry name" value="RHO GTPASE ACTIVATING PROTEIN AT 16F, ISOFORM E-RELATED"/>
    <property type="match status" value="1"/>
</dbReference>
<dbReference type="OrthoDB" id="185175at2759"/>
<dbReference type="CDD" id="cd06093">
    <property type="entry name" value="PX_domain"/>
    <property type="match status" value="1"/>
</dbReference>
<dbReference type="CDD" id="cd13277">
    <property type="entry name" value="PH_Bem3"/>
    <property type="match status" value="1"/>
</dbReference>
<feature type="domain" description="PX" evidence="5">
    <location>
        <begin position="668"/>
        <end position="791"/>
    </location>
</feature>
<keyword evidence="2" id="KW-0175">Coiled coil</keyword>
<dbReference type="SMART" id="SM00324">
    <property type="entry name" value="RhoGAP"/>
    <property type="match status" value="1"/>
</dbReference>
<dbReference type="Gene3D" id="2.30.29.30">
    <property type="entry name" value="Pleckstrin-homology domain (PH domain)/Phosphotyrosine-binding domain (PTB)"/>
    <property type="match status" value="1"/>
</dbReference>
<sequence>MSSPSKQPNANQDGVSNQNGNITKINIKERNNLRSQNDQLWKIIEKQKQIINNLQNDNKKLLYEKDRLLVKLKEAGGASGGDALSRIWLQDEEFGGAGGVSVKRGGSLNIVRTDHHHHHNNGSSIISNNKLITSDNNIISNLSQKSAAPNLANIEENPQTEIISQPQQTTNGIIKNSGISNSNSPSSSLPPPSSEIAYDASNGISGGDGEEGIDSRSNTPISIDSDQSSSSSPNLITQLMNGTQQLSSSSQTSPKQNPSSPTSVKSSGSSGSGEGTRHKRNDTNGTEFEDSLVFQFTTASPTFPGSGNNSQSKENQIANHRLSQLPPRKNSVHSDESSSPTSPRNNKVNFGLPKSPRSGPPPGVLSFNNQIVNEENDDMMHFSTDSHNSRRESDEKESGHLNNIVRDNPAFSKTFKDSTHRNGHLHTHSLPVNELVAIREDTTNEMSSTITTDTVTRDSNHKHSSTGSLTHINSVPNLNTLLSTPEGANTNNNSVSGDNYLKFPKHAKSFESMSQNQNKRISTVSMPNDLQISHHHLQSGDINGNDPVFTYPSNSEESLGVPAMKKNRNSAVFMKSNSLPVEEGQSPLLLAIETPSALIPNSEGRKHHLKNQLSMNDLHSLTSSNTFTNDSLSPPARRPIMQSNQSAPRPSLQRSDTPTLISSDAISGISVRVEGSNIKTNEKGKEVLAFVISVGRAKVHDGIIIGMEEELWRVEKLYSDFLALDAKLKQRQNRSLKIGKLPDKNLFSNNAPSKVDQRKLALENYLKHIISLPLKDSKDLCEFLSTDVVEQDEQEYSNAMGHKEGYLTKRGKKIGGWKTRYFVLKSPMLEYYESKDGHQLGTIRLTNAQIGRQQSTTPIDADQTGNENSYRHAFLILESKQSSKGNRHVLCAESDAERDQWVNALLQYVNVSEADHQETRKRGKEKATKLAKQNIEKINAQPISQLGRDENNYKLIVSEAVLQQAREEIRQESNISPTKKKGSSDSISRKNHNADGESNHDSISGAQVSSSNSNSAYVPTHHVTSSVASTQSFSSQLSVSLPTNHNSLFQQQQQQDASYLQSRLAVSTNNQSNKRVSMMEADNNSSNNLTRLGAGTPEPKEVSPVQQQPSSSLAAGGGATTLLPVFPSNGVTRRAEEDRKDKDRKGVRMTFFGKSMFGGGKDEKKHRPDIVPDQSRVVFGVPLEQAISVARIKDGYELPAVVYRCIEYLDAKNAAFEEGIYRLSGSSATIKILRERFNTEGDVNLLAEGEYYDVHAVAGVLKAYLRELPTSVLTRELHMEFVNVIDLLERRDRVNELGRLVSSLPLANYTLLRTLTGHLIRVVQNSDINKMTVRNIGIVYSPTLGIPAGVFSLFMAEFEYIFFIDGDGLAAPRSIEEPETVSHTNNNRRPSASSLRTTPIHTKVSTNSIANPEDPASDEDPIIALSPKSAMRRRDIRDELSGRSNRNSVHYLDNAPDSVVGLERKMTVKTLNRSDDDDDEVNDLELQMEDDDLESESSGEDPNMNQNSPRQSPIPGYSTSSAPQSPHPQSANLALLHSNSALNTHDNSSYQIQNTSSTQKSNYSDSTQYANTQQKLFANNNHQSYDDNLSDRELRKQRRLTVRNFTQRDSMYEVFNEQHRELEEMMMMNERNISPSASSSMPVSKNGGGGIPNEMI</sequence>
<feature type="coiled-coil region" evidence="2">
    <location>
        <begin position="44"/>
        <end position="71"/>
    </location>
</feature>
<dbReference type="PROSITE" id="PS50238">
    <property type="entry name" value="RHOGAP"/>
    <property type="match status" value="1"/>
</dbReference>
<evidence type="ECO:0000313" key="7">
    <source>
        <dbReference type="EMBL" id="CAG8591466.1"/>
    </source>
</evidence>
<feature type="compositionally biased region" description="Polar residues" evidence="3">
    <location>
        <begin position="233"/>
        <end position="242"/>
    </location>
</feature>
<protein>
    <submittedName>
        <fullName evidence="7">6547_t:CDS:1</fullName>
    </submittedName>
</protein>
<name>A0A9N9C817_9GLOM</name>
<dbReference type="SUPFAM" id="SSF48350">
    <property type="entry name" value="GTPase activation domain, GAP"/>
    <property type="match status" value="1"/>
</dbReference>
<feature type="region of interest" description="Disordered" evidence="3">
    <location>
        <begin position="620"/>
        <end position="659"/>
    </location>
</feature>
<feature type="compositionally biased region" description="Low complexity" evidence="3">
    <location>
        <begin position="1518"/>
        <end position="1531"/>
    </location>
</feature>
<feature type="compositionally biased region" description="Polar residues" evidence="3">
    <location>
        <begin position="1381"/>
        <end position="1410"/>
    </location>
</feature>
<feature type="region of interest" description="Disordered" evidence="3">
    <location>
        <begin position="453"/>
        <end position="473"/>
    </location>
</feature>
<dbReference type="Gene3D" id="1.10.555.10">
    <property type="entry name" value="Rho GTPase activation protein"/>
    <property type="match status" value="1"/>
</dbReference>
<gene>
    <name evidence="7" type="ORF">AGERDE_LOCUS8629</name>
</gene>
<comment type="caution">
    <text evidence="7">The sequence shown here is derived from an EMBL/GenBank/DDBJ whole genome shotgun (WGS) entry which is preliminary data.</text>
</comment>
<evidence type="ECO:0000259" key="4">
    <source>
        <dbReference type="PROSITE" id="PS50003"/>
    </source>
</evidence>
<evidence type="ECO:0000259" key="5">
    <source>
        <dbReference type="PROSITE" id="PS50195"/>
    </source>
</evidence>
<feature type="region of interest" description="Disordered" evidence="3">
    <location>
        <begin position="1634"/>
        <end position="1656"/>
    </location>
</feature>
<dbReference type="InterPro" id="IPR000198">
    <property type="entry name" value="RhoGAP_dom"/>
</dbReference>
<feature type="region of interest" description="Disordered" evidence="3">
    <location>
        <begin position="1"/>
        <end position="24"/>
    </location>
</feature>
<dbReference type="Proteomes" id="UP000789831">
    <property type="component" value="Unassembled WGS sequence"/>
</dbReference>
<dbReference type="GO" id="GO:0007165">
    <property type="term" value="P:signal transduction"/>
    <property type="evidence" value="ECO:0007669"/>
    <property type="project" value="InterPro"/>
</dbReference>
<dbReference type="Pfam" id="PF00787">
    <property type="entry name" value="PX"/>
    <property type="match status" value="1"/>
</dbReference>
<feature type="domain" description="PH" evidence="4">
    <location>
        <begin position="800"/>
        <end position="910"/>
    </location>
</feature>
<feature type="domain" description="Rho-GAP" evidence="6">
    <location>
        <begin position="1181"/>
        <end position="1370"/>
    </location>
</feature>
<feature type="compositionally biased region" description="Low complexity" evidence="3">
    <location>
        <begin position="221"/>
        <end position="232"/>
    </location>
</feature>
<dbReference type="SMART" id="SM00233">
    <property type="entry name" value="PH"/>
    <property type="match status" value="1"/>
</dbReference>
<evidence type="ECO:0000256" key="1">
    <source>
        <dbReference type="ARBA" id="ARBA00022468"/>
    </source>
</evidence>
<feature type="compositionally biased region" description="Basic and acidic residues" evidence="3">
    <location>
        <begin position="1133"/>
        <end position="1145"/>
    </location>
</feature>
<feature type="compositionally biased region" description="Gly residues" evidence="3">
    <location>
        <begin position="1646"/>
        <end position="1656"/>
    </location>
</feature>
<feature type="region of interest" description="Disordered" evidence="3">
    <location>
        <begin position="322"/>
        <end position="368"/>
    </location>
</feature>
<dbReference type="SUPFAM" id="SSF50729">
    <property type="entry name" value="PH domain-like"/>
    <property type="match status" value="1"/>
</dbReference>
<dbReference type="PANTHER" id="PTHR23176">
    <property type="entry name" value="RHO/RAC/CDC GTPASE-ACTIVATING PROTEIN"/>
    <property type="match status" value="1"/>
</dbReference>
<feature type="compositionally biased region" description="Low complexity" evidence="3">
    <location>
        <begin position="243"/>
        <end position="269"/>
    </location>
</feature>
<evidence type="ECO:0000313" key="8">
    <source>
        <dbReference type="Proteomes" id="UP000789831"/>
    </source>
</evidence>
<accession>A0A9N9C817</accession>
<dbReference type="GO" id="GO:0035091">
    <property type="term" value="F:phosphatidylinositol binding"/>
    <property type="evidence" value="ECO:0007669"/>
    <property type="project" value="InterPro"/>
</dbReference>
<dbReference type="InterPro" id="IPR036871">
    <property type="entry name" value="PX_dom_sf"/>
</dbReference>
<evidence type="ECO:0000259" key="6">
    <source>
        <dbReference type="PROSITE" id="PS50238"/>
    </source>
</evidence>
<dbReference type="InterPro" id="IPR001849">
    <property type="entry name" value="PH_domain"/>
</dbReference>
<feature type="compositionally biased region" description="Low complexity" evidence="3">
    <location>
        <begin position="1102"/>
        <end position="1112"/>
    </location>
</feature>
<dbReference type="InterPro" id="IPR008936">
    <property type="entry name" value="Rho_GTPase_activation_prot"/>
</dbReference>
<dbReference type="InterPro" id="IPR050729">
    <property type="entry name" value="Rho-GAP"/>
</dbReference>
<proteinExistence type="predicted"/>
<feature type="compositionally biased region" description="Polar residues" evidence="3">
    <location>
        <begin position="337"/>
        <end position="348"/>
    </location>
</feature>
<feature type="region of interest" description="Disordered" evidence="3">
    <location>
        <begin position="1490"/>
        <end position="1531"/>
    </location>
</feature>
<feature type="region of interest" description="Disordered" evidence="3">
    <location>
        <begin position="1081"/>
        <end position="1145"/>
    </location>
</feature>
<feature type="compositionally biased region" description="Polar residues" evidence="3">
    <location>
        <begin position="620"/>
        <end position="632"/>
    </location>
</feature>
<dbReference type="InterPro" id="IPR011993">
    <property type="entry name" value="PH-like_dom_sf"/>
</dbReference>
<dbReference type="EMBL" id="CAJVPL010001887">
    <property type="protein sequence ID" value="CAG8591466.1"/>
    <property type="molecule type" value="Genomic_DNA"/>
</dbReference>
<feature type="compositionally biased region" description="Low complexity" evidence="3">
    <location>
        <begin position="171"/>
        <end position="187"/>
    </location>
</feature>
<evidence type="ECO:0000256" key="2">
    <source>
        <dbReference type="SAM" id="Coils"/>
    </source>
</evidence>
<dbReference type="GO" id="GO:0005737">
    <property type="term" value="C:cytoplasm"/>
    <property type="evidence" value="ECO:0007669"/>
    <property type="project" value="TreeGrafter"/>
</dbReference>
<feature type="region of interest" description="Disordered" evidence="3">
    <location>
        <begin position="1544"/>
        <end position="1567"/>
    </location>
</feature>
<reference evidence="7" key="1">
    <citation type="submission" date="2021-06" db="EMBL/GenBank/DDBJ databases">
        <authorList>
            <person name="Kallberg Y."/>
            <person name="Tangrot J."/>
            <person name="Rosling A."/>
        </authorList>
    </citation>
    <scope>NUCLEOTIDE SEQUENCE</scope>
    <source>
        <strain evidence="7">MT106</strain>
    </source>
</reference>
<dbReference type="SMART" id="SM00312">
    <property type="entry name" value="PX"/>
    <property type="match status" value="1"/>
</dbReference>
<keyword evidence="1" id="KW-0343">GTPase activation</keyword>
<dbReference type="PROSITE" id="PS50195">
    <property type="entry name" value="PX"/>
    <property type="match status" value="1"/>
</dbReference>
<dbReference type="Gene3D" id="3.30.1520.10">
    <property type="entry name" value="Phox-like domain"/>
    <property type="match status" value="1"/>
</dbReference>
<feature type="compositionally biased region" description="Polar residues" evidence="3">
    <location>
        <begin position="641"/>
        <end position="659"/>
    </location>
</feature>
<feature type="region of interest" description="Disordered" evidence="3">
    <location>
        <begin position="160"/>
        <end position="286"/>
    </location>
</feature>
<feature type="compositionally biased region" description="Low complexity" evidence="3">
    <location>
        <begin position="1634"/>
        <end position="1644"/>
    </location>
</feature>
<dbReference type="Pfam" id="PF00620">
    <property type="entry name" value="RhoGAP"/>
    <property type="match status" value="1"/>
</dbReference>
<feature type="region of interest" description="Disordered" evidence="3">
    <location>
        <begin position="968"/>
        <end position="1018"/>
    </location>
</feature>
<feature type="compositionally biased region" description="Polar residues" evidence="3">
    <location>
        <begin position="160"/>
        <end position="170"/>
    </location>
</feature>
<keyword evidence="8" id="KW-1185">Reference proteome</keyword>
<dbReference type="SUPFAM" id="SSF64268">
    <property type="entry name" value="PX domain"/>
    <property type="match status" value="1"/>
</dbReference>
<organism evidence="7 8">
    <name type="scientific">Ambispora gerdemannii</name>
    <dbReference type="NCBI Taxonomy" id="144530"/>
    <lineage>
        <taxon>Eukaryota</taxon>
        <taxon>Fungi</taxon>
        <taxon>Fungi incertae sedis</taxon>
        <taxon>Mucoromycota</taxon>
        <taxon>Glomeromycotina</taxon>
        <taxon>Glomeromycetes</taxon>
        <taxon>Archaeosporales</taxon>
        <taxon>Ambisporaceae</taxon>
        <taxon>Ambispora</taxon>
    </lineage>
</organism>
<dbReference type="GO" id="GO:0005096">
    <property type="term" value="F:GTPase activator activity"/>
    <property type="evidence" value="ECO:0007669"/>
    <property type="project" value="UniProtKB-KW"/>
</dbReference>
<dbReference type="InterPro" id="IPR001683">
    <property type="entry name" value="PX_dom"/>
</dbReference>
<dbReference type="PROSITE" id="PS50003">
    <property type="entry name" value="PH_DOMAIN"/>
    <property type="match status" value="1"/>
</dbReference>
<feature type="compositionally biased region" description="Acidic residues" evidence="3">
    <location>
        <begin position="1490"/>
        <end position="1499"/>
    </location>
</feature>
<dbReference type="Pfam" id="PF00169">
    <property type="entry name" value="PH"/>
    <property type="match status" value="1"/>
</dbReference>